<feature type="transmembrane region" description="Helical" evidence="6">
    <location>
        <begin position="118"/>
        <end position="139"/>
    </location>
</feature>
<proteinExistence type="predicted"/>
<feature type="transmembrane region" description="Helical" evidence="6">
    <location>
        <begin position="91"/>
        <end position="112"/>
    </location>
</feature>
<dbReference type="Pfam" id="PF11700">
    <property type="entry name" value="ATG22"/>
    <property type="match status" value="1"/>
</dbReference>
<dbReference type="RefSeq" id="WP_111362732.1">
    <property type="nucleotide sequence ID" value="NZ_JASHJG010000027.1"/>
</dbReference>
<feature type="transmembrane region" description="Helical" evidence="6">
    <location>
        <begin position="429"/>
        <end position="448"/>
    </location>
</feature>
<dbReference type="GO" id="GO:0012505">
    <property type="term" value="C:endomembrane system"/>
    <property type="evidence" value="ECO:0007669"/>
    <property type="project" value="UniProtKB-SubCell"/>
</dbReference>
<comment type="subcellular location">
    <subcellularLocation>
        <location evidence="1">Endomembrane system</location>
        <topology evidence="1">Multi-pass membrane protein</topology>
    </subcellularLocation>
</comment>
<dbReference type="InterPro" id="IPR024671">
    <property type="entry name" value="Atg22-like"/>
</dbReference>
<reference evidence="7 8" key="1">
    <citation type="submission" date="2019-07" db="EMBL/GenBank/DDBJ databases">
        <title>Aquicoccus porphyridii gen. nov., sp. nov., isolated from a small marine red alga, Porphyridium marinum.</title>
        <authorList>
            <person name="Liu L."/>
        </authorList>
    </citation>
    <scope>NUCLEOTIDE SEQUENCE [LARGE SCALE GENOMIC DNA]</scope>
    <source>
        <strain evidence="7 8">L1 8-17</strain>
    </source>
</reference>
<feature type="transmembrane region" description="Helical" evidence="6">
    <location>
        <begin position="207"/>
        <end position="226"/>
    </location>
</feature>
<evidence type="ECO:0000256" key="5">
    <source>
        <dbReference type="ARBA" id="ARBA00023136"/>
    </source>
</evidence>
<accession>A0A5A9ZKC6</accession>
<feature type="transmembrane region" description="Helical" evidence="6">
    <location>
        <begin position="160"/>
        <end position="179"/>
    </location>
</feature>
<organism evidence="7 8">
    <name type="scientific">Aquicoccus porphyridii</name>
    <dbReference type="NCBI Taxonomy" id="1852029"/>
    <lineage>
        <taxon>Bacteria</taxon>
        <taxon>Pseudomonadati</taxon>
        <taxon>Pseudomonadota</taxon>
        <taxon>Alphaproteobacteria</taxon>
        <taxon>Rhodobacterales</taxon>
        <taxon>Paracoccaceae</taxon>
        <taxon>Aquicoccus</taxon>
    </lineage>
</organism>
<protein>
    <submittedName>
        <fullName evidence="7">MFS transporter</fullName>
    </submittedName>
</protein>
<dbReference type="EMBL" id="VINQ01000003">
    <property type="protein sequence ID" value="KAA0917617.1"/>
    <property type="molecule type" value="Genomic_DNA"/>
</dbReference>
<feature type="transmembrane region" description="Helical" evidence="6">
    <location>
        <begin position="61"/>
        <end position="84"/>
    </location>
</feature>
<keyword evidence="5 6" id="KW-0472">Membrane</keyword>
<evidence type="ECO:0000256" key="2">
    <source>
        <dbReference type="ARBA" id="ARBA00022448"/>
    </source>
</evidence>
<evidence type="ECO:0000313" key="8">
    <source>
        <dbReference type="Proteomes" id="UP000325291"/>
    </source>
</evidence>
<sequence>MAEISARRRIWGWWFFDWASQPYHTLLVTFVFGPFFAGVAAEFFLAEGLSPQAAGARAQSVWSLCLTITGLLIGLGAPIMGALADTQGRRMPWIVGFSIMYVAGSAALWWTMPDGSNMWWMLLAFGFGFVGAEYALIFINSQLPSLGDEQQVGEISGSGFAFGYLGGLVSLVIMLLFFVEQGSGKTLIGLDPAFGLMNATDKEGTRFVGPLTAVWYLVFMIPYFLWVRDVRTPRIDAGFSGAMRLLRKSVANLKHRTSLLTYLGSSMFYRDALNGLYGFGGVYAKLVLNWELTMIGIFGIVGVISAAAFSWLGGKLDKRLGPKPVIIMAIWALIIVCTVIVGMSRDQIFGIPLPEGSTLPDIVFFGCGVLIGGMGGTLQAASRTLMARHTDPIAPTESFGLYGLSGRATAFLAPALIGVATTITQSARLGIAPVILLFLTGLIMLRWVSAKGDKETWSVSPH</sequence>
<feature type="transmembrane region" description="Helical" evidence="6">
    <location>
        <begin position="325"/>
        <end position="342"/>
    </location>
</feature>
<evidence type="ECO:0000256" key="1">
    <source>
        <dbReference type="ARBA" id="ARBA00004127"/>
    </source>
</evidence>
<comment type="caution">
    <text evidence="7">The sequence shown here is derived from an EMBL/GenBank/DDBJ whole genome shotgun (WGS) entry which is preliminary data.</text>
</comment>
<evidence type="ECO:0000256" key="4">
    <source>
        <dbReference type="ARBA" id="ARBA00022989"/>
    </source>
</evidence>
<dbReference type="AlphaFoldDB" id="A0A5A9ZKC6"/>
<keyword evidence="4 6" id="KW-1133">Transmembrane helix</keyword>
<keyword evidence="3 6" id="KW-0812">Transmembrane</keyword>
<dbReference type="PANTHER" id="PTHR23519">
    <property type="entry name" value="AUTOPHAGY-RELATED PROTEIN 22"/>
    <property type="match status" value="1"/>
</dbReference>
<name>A0A5A9ZKC6_9RHOB</name>
<dbReference type="Proteomes" id="UP000325291">
    <property type="component" value="Unassembled WGS sequence"/>
</dbReference>
<feature type="transmembrane region" description="Helical" evidence="6">
    <location>
        <begin position="362"/>
        <end position="381"/>
    </location>
</feature>
<feature type="transmembrane region" description="Helical" evidence="6">
    <location>
        <begin position="292"/>
        <end position="313"/>
    </location>
</feature>
<evidence type="ECO:0000256" key="3">
    <source>
        <dbReference type="ARBA" id="ARBA00022692"/>
    </source>
</evidence>
<keyword evidence="8" id="KW-1185">Reference proteome</keyword>
<dbReference type="Gene3D" id="1.20.1250.20">
    <property type="entry name" value="MFS general substrate transporter like domains"/>
    <property type="match status" value="2"/>
</dbReference>
<evidence type="ECO:0000256" key="6">
    <source>
        <dbReference type="SAM" id="Phobius"/>
    </source>
</evidence>
<dbReference type="InterPro" id="IPR036259">
    <property type="entry name" value="MFS_trans_sf"/>
</dbReference>
<feature type="transmembrane region" description="Helical" evidence="6">
    <location>
        <begin position="401"/>
        <end position="423"/>
    </location>
</feature>
<gene>
    <name evidence="7" type="ORF">FLO80_06180</name>
</gene>
<keyword evidence="2" id="KW-0813">Transport</keyword>
<dbReference type="PANTHER" id="PTHR23519:SF1">
    <property type="entry name" value="AUTOPHAGY-RELATED PROTEIN 22"/>
    <property type="match status" value="1"/>
</dbReference>
<dbReference type="InterPro" id="IPR050495">
    <property type="entry name" value="ATG22/LtaA_families"/>
</dbReference>
<feature type="transmembrane region" description="Helical" evidence="6">
    <location>
        <begin position="21"/>
        <end position="41"/>
    </location>
</feature>
<evidence type="ECO:0000313" key="7">
    <source>
        <dbReference type="EMBL" id="KAA0917617.1"/>
    </source>
</evidence>
<dbReference type="SUPFAM" id="SSF103473">
    <property type="entry name" value="MFS general substrate transporter"/>
    <property type="match status" value="1"/>
</dbReference>